<dbReference type="PANTHER" id="PTHR30302:SF1">
    <property type="entry name" value="HYDROGENASE 2 MATURATION PROTEASE"/>
    <property type="match status" value="1"/>
</dbReference>
<dbReference type="InterPro" id="IPR004420">
    <property type="entry name" value="Pept_A31_hyd_mat_HycI"/>
</dbReference>
<dbReference type="GO" id="GO:0008047">
    <property type="term" value="F:enzyme activator activity"/>
    <property type="evidence" value="ECO:0007669"/>
    <property type="project" value="InterPro"/>
</dbReference>
<dbReference type="InterPro" id="IPR023430">
    <property type="entry name" value="Pept_HybD-like_dom_sf"/>
</dbReference>
<evidence type="ECO:0000313" key="5">
    <source>
        <dbReference type="EMBL" id="OGF10356.1"/>
    </source>
</evidence>
<dbReference type="NCBIfam" id="TIGR00072">
    <property type="entry name" value="hydrog_prot"/>
    <property type="match status" value="1"/>
</dbReference>
<sequence length="174" mass="19086">MEWTDPVASAVETSVRLMIFGIGNEMMGDDAAGSLVARELRMMLQDCDHESFAQVLVAGTNPENFSGLVRNTKPDLVIFIDAADMGRPVGEVAFLNHKDMHSMMHSTHTMPLSFLGDYLEKITGARIIALGIQAGQIQLEVPMSRPVAESVKTISHFLHRAILDKMKAPPEGRP</sequence>
<reference evidence="5 6" key="1">
    <citation type="journal article" date="2016" name="Nat. Commun.">
        <title>Thousands of microbial genomes shed light on interconnected biogeochemical processes in an aquifer system.</title>
        <authorList>
            <person name="Anantharaman K."/>
            <person name="Brown C.T."/>
            <person name="Hug L.A."/>
            <person name="Sharon I."/>
            <person name="Castelle C.J."/>
            <person name="Probst A.J."/>
            <person name="Thomas B.C."/>
            <person name="Singh A."/>
            <person name="Wilkins M.J."/>
            <person name="Karaoz U."/>
            <person name="Brodie E.L."/>
            <person name="Williams K.H."/>
            <person name="Hubbard S.S."/>
            <person name="Banfield J.F."/>
        </authorList>
    </citation>
    <scope>NUCLEOTIDE SEQUENCE [LARGE SCALE GENOMIC DNA]</scope>
</reference>
<dbReference type="GO" id="GO:0004190">
    <property type="term" value="F:aspartic-type endopeptidase activity"/>
    <property type="evidence" value="ECO:0007669"/>
    <property type="project" value="UniProtKB-KW"/>
</dbReference>
<dbReference type="SUPFAM" id="SSF53163">
    <property type="entry name" value="HybD-like"/>
    <property type="match status" value="1"/>
</dbReference>
<keyword evidence="4" id="KW-0378">Hydrolase</keyword>
<keyword evidence="3" id="KW-0064">Aspartyl protease</keyword>
<protein>
    <submittedName>
        <fullName evidence="5">Hydrogenase maturation peptidase HycI</fullName>
    </submittedName>
</protein>
<dbReference type="EMBL" id="MFFM01000039">
    <property type="protein sequence ID" value="OGF10356.1"/>
    <property type="molecule type" value="Genomic_DNA"/>
</dbReference>
<gene>
    <name evidence="5" type="ORF">A2024_02405</name>
</gene>
<proteinExistence type="inferred from homology"/>
<dbReference type="PANTHER" id="PTHR30302">
    <property type="entry name" value="HYDROGENASE 1 MATURATION PROTEASE"/>
    <property type="match status" value="1"/>
</dbReference>
<organism evidence="5 6">
    <name type="scientific">Candidatus Edwardsbacteria bacterium GWF2_54_11</name>
    <dbReference type="NCBI Taxonomy" id="1817851"/>
    <lineage>
        <taxon>Bacteria</taxon>
        <taxon>Candidatus Edwardsiibacteriota</taxon>
    </lineage>
</organism>
<dbReference type="Pfam" id="PF01750">
    <property type="entry name" value="HycI"/>
    <property type="match status" value="1"/>
</dbReference>
<dbReference type="InterPro" id="IPR000671">
    <property type="entry name" value="Peptidase_A31"/>
</dbReference>
<dbReference type="Proteomes" id="UP000177230">
    <property type="component" value="Unassembled WGS sequence"/>
</dbReference>
<evidence type="ECO:0000313" key="6">
    <source>
        <dbReference type="Proteomes" id="UP000177230"/>
    </source>
</evidence>
<dbReference type="NCBIfam" id="TIGR00142">
    <property type="entry name" value="hycI"/>
    <property type="match status" value="1"/>
</dbReference>
<evidence type="ECO:0000256" key="2">
    <source>
        <dbReference type="ARBA" id="ARBA00022670"/>
    </source>
</evidence>
<dbReference type="AlphaFoldDB" id="A0A1F5R7G7"/>
<comment type="caution">
    <text evidence="5">The sequence shown here is derived from an EMBL/GenBank/DDBJ whole genome shotgun (WGS) entry which is preliminary data.</text>
</comment>
<evidence type="ECO:0000256" key="1">
    <source>
        <dbReference type="ARBA" id="ARBA00006814"/>
    </source>
</evidence>
<evidence type="ECO:0000256" key="3">
    <source>
        <dbReference type="ARBA" id="ARBA00022750"/>
    </source>
</evidence>
<name>A0A1F5R7G7_9BACT</name>
<dbReference type="CDD" id="cd06067">
    <property type="entry name" value="H2MP_MemB-H2evol"/>
    <property type="match status" value="1"/>
</dbReference>
<keyword evidence="2" id="KW-0645">Protease</keyword>
<dbReference type="Gene3D" id="3.40.50.1450">
    <property type="entry name" value="HybD-like"/>
    <property type="match status" value="1"/>
</dbReference>
<evidence type="ECO:0000256" key="4">
    <source>
        <dbReference type="ARBA" id="ARBA00022801"/>
    </source>
</evidence>
<comment type="similarity">
    <text evidence="1">Belongs to the peptidase A31 family.</text>
</comment>
<dbReference type="GO" id="GO:0016485">
    <property type="term" value="P:protein processing"/>
    <property type="evidence" value="ECO:0007669"/>
    <property type="project" value="TreeGrafter"/>
</dbReference>
<accession>A0A1F5R7G7</accession>